<organism evidence="1 2">
    <name type="scientific">Lasiodiplodia mahajangana</name>
    <dbReference type="NCBI Taxonomy" id="1108764"/>
    <lineage>
        <taxon>Eukaryota</taxon>
        <taxon>Fungi</taxon>
        <taxon>Dikarya</taxon>
        <taxon>Ascomycota</taxon>
        <taxon>Pezizomycotina</taxon>
        <taxon>Dothideomycetes</taxon>
        <taxon>Dothideomycetes incertae sedis</taxon>
        <taxon>Botryosphaeriales</taxon>
        <taxon>Botryosphaeriaceae</taxon>
        <taxon>Lasiodiplodia</taxon>
    </lineage>
</organism>
<sequence>MNLLDTTTFELRTGDQAYFRRQGYAILSHRWVGEEINFKQLPNVVAELRSSKAPASTPQIAKIRGACKIARDSGFKWLWIDSCCIDKSNAVELDEAIRSMFRWYGNARICITYLNDVDSTGSWGPGVFDSIERDGPSLWFSRGWTLQELLAPSELRFYDKNWEYIGTKHGHARILSRITGIAVDYLMGSKNFRAACIATKMSWMAGRTTTRAEDIAYSMLGIFDVHMNTRYGEGAEAFMRLQQELLTAPNLLVDESLFAWRMPGPDSGARFLGPNQEANFLDGEWGLLAPSPEWFRDSGGVTLEQAPAIERQPKSFDLTQGSVVAWIPTAGGTRTESTLAALSILTFTACFYYPLIQTKMRANRLAKDFEYPLKACIRDEQGNLEPLRIWLRPAGNRFHRVKCTEFAQGRSERGPRRGRVQEEKVLQPILGNRDDGFMYKYD</sequence>
<dbReference type="Proteomes" id="UP001153332">
    <property type="component" value="Unassembled WGS sequence"/>
</dbReference>
<name>A0ACC2JTR4_9PEZI</name>
<evidence type="ECO:0000313" key="1">
    <source>
        <dbReference type="EMBL" id="KAJ8130909.1"/>
    </source>
</evidence>
<dbReference type="EMBL" id="JAPUUL010000399">
    <property type="protein sequence ID" value="KAJ8130909.1"/>
    <property type="molecule type" value="Genomic_DNA"/>
</dbReference>
<reference evidence="1" key="1">
    <citation type="submission" date="2022-12" db="EMBL/GenBank/DDBJ databases">
        <title>Genome Sequence of Lasiodiplodia mahajangana.</title>
        <authorList>
            <person name="Buettner E."/>
        </authorList>
    </citation>
    <scope>NUCLEOTIDE SEQUENCE</scope>
    <source>
        <strain evidence="1">VT137</strain>
    </source>
</reference>
<gene>
    <name evidence="1" type="ORF">O1611_g2722</name>
</gene>
<evidence type="ECO:0000313" key="2">
    <source>
        <dbReference type="Proteomes" id="UP001153332"/>
    </source>
</evidence>
<keyword evidence="2" id="KW-1185">Reference proteome</keyword>
<protein>
    <submittedName>
        <fullName evidence="1">Uncharacterized protein</fullName>
    </submittedName>
</protein>
<comment type="caution">
    <text evidence="1">The sequence shown here is derived from an EMBL/GenBank/DDBJ whole genome shotgun (WGS) entry which is preliminary data.</text>
</comment>
<proteinExistence type="predicted"/>
<accession>A0ACC2JTR4</accession>